<comment type="caution">
    <text evidence="3">The sequence shown here is derived from an EMBL/GenBank/DDBJ whole genome shotgun (WGS) entry which is preliminary data.</text>
</comment>
<proteinExistence type="predicted"/>
<feature type="transmembrane region" description="Helical" evidence="2">
    <location>
        <begin position="111"/>
        <end position="130"/>
    </location>
</feature>
<evidence type="ECO:0000313" key="3">
    <source>
        <dbReference type="EMBL" id="MFC5069476.1"/>
    </source>
</evidence>
<reference evidence="4" key="1">
    <citation type="journal article" date="2019" name="Int. J. Syst. Evol. Microbiol.">
        <title>The Global Catalogue of Microorganisms (GCM) 10K type strain sequencing project: providing services to taxonomists for standard genome sequencing and annotation.</title>
        <authorList>
            <consortium name="The Broad Institute Genomics Platform"/>
            <consortium name="The Broad Institute Genome Sequencing Center for Infectious Disease"/>
            <person name="Wu L."/>
            <person name="Ma J."/>
        </authorList>
    </citation>
    <scope>NUCLEOTIDE SEQUENCE [LARGE SCALE GENOMIC DNA]</scope>
    <source>
        <strain evidence="4">CGMCC 1.16444</strain>
    </source>
</reference>
<keyword evidence="2" id="KW-0472">Membrane</keyword>
<evidence type="ECO:0000313" key="4">
    <source>
        <dbReference type="Proteomes" id="UP001595796"/>
    </source>
</evidence>
<dbReference type="RefSeq" id="WP_114958301.1">
    <property type="nucleotide sequence ID" value="NZ_JBHSJF010000008.1"/>
</dbReference>
<feature type="region of interest" description="Disordered" evidence="1">
    <location>
        <begin position="134"/>
        <end position="154"/>
    </location>
</feature>
<evidence type="ECO:0000256" key="1">
    <source>
        <dbReference type="SAM" id="MobiDB-lite"/>
    </source>
</evidence>
<protein>
    <recommendedName>
        <fullName evidence="5">DUF883 domain-containing protein</fullName>
    </recommendedName>
</protein>
<dbReference type="Proteomes" id="UP001595796">
    <property type="component" value="Unassembled WGS sequence"/>
</dbReference>
<keyword evidence="2" id="KW-1133">Transmembrane helix</keyword>
<evidence type="ECO:0008006" key="5">
    <source>
        <dbReference type="Google" id="ProtNLM"/>
    </source>
</evidence>
<name>A0ABV9Z974_9HYPH</name>
<keyword evidence="4" id="KW-1185">Reference proteome</keyword>
<sequence>MALWGRSNQTELQSRIEDIQAGLSALGDLLSGGLDRAGEEATRGARAARKSAGETADELTTALAPVASDLRHQIEALTSIVSAATGAFAKKAGREGKQAYQVVEEKVEDNAMLAVVAAAGVGFLLGAMLVGGRTEAPPKAANTQTRTPARRRAA</sequence>
<organism evidence="3 4">
    <name type="scientific">Flaviflagellibacter deserti</name>
    <dbReference type="NCBI Taxonomy" id="2267266"/>
    <lineage>
        <taxon>Bacteria</taxon>
        <taxon>Pseudomonadati</taxon>
        <taxon>Pseudomonadota</taxon>
        <taxon>Alphaproteobacteria</taxon>
        <taxon>Hyphomicrobiales</taxon>
        <taxon>Flaviflagellibacter</taxon>
    </lineage>
</organism>
<gene>
    <name evidence="3" type="ORF">ACFPFW_15770</name>
</gene>
<dbReference type="EMBL" id="JBHSJF010000008">
    <property type="protein sequence ID" value="MFC5069476.1"/>
    <property type="molecule type" value="Genomic_DNA"/>
</dbReference>
<accession>A0ABV9Z974</accession>
<evidence type="ECO:0000256" key="2">
    <source>
        <dbReference type="SAM" id="Phobius"/>
    </source>
</evidence>
<keyword evidence="2" id="KW-0812">Transmembrane</keyword>